<gene>
    <name evidence="2" type="ORF">E0L32_005129</name>
</gene>
<evidence type="ECO:0000313" key="3">
    <source>
        <dbReference type="Proteomes" id="UP000319257"/>
    </source>
</evidence>
<feature type="compositionally biased region" description="Polar residues" evidence="1">
    <location>
        <begin position="187"/>
        <end position="199"/>
    </location>
</feature>
<evidence type="ECO:0000313" key="2">
    <source>
        <dbReference type="EMBL" id="TPX14734.1"/>
    </source>
</evidence>
<reference evidence="2 3" key="1">
    <citation type="submission" date="2019-06" db="EMBL/GenBank/DDBJ databases">
        <title>Draft genome sequence of the filamentous fungus Phialemoniopsis curvata isolated from diesel fuel.</title>
        <authorList>
            <person name="Varaljay V.A."/>
            <person name="Lyon W.J."/>
            <person name="Crouch A.L."/>
            <person name="Drake C.E."/>
            <person name="Hollomon J.M."/>
            <person name="Nadeau L.J."/>
            <person name="Nunn H.S."/>
            <person name="Stevenson B.S."/>
            <person name="Bojanowski C.L."/>
            <person name="Crookes-Goodson W.J."/>
        </authorList>
    </citation>
    <scope>NUCLEOTIDE SEQUENCE [LARGE SCALE GENOMIC DNA]</scope>
    <source>
        <strain evidence="2 3">D216</strain>
    </source>
</reference>
<proteinExistence type="predicted"/>
<dbReference type="RefSeq" id="XP_030996445.1">
    <property type="nucleotide sequence ID" value="XM_031139617.1"/>
</dbReference>
<evidence type="ECO:0000256" key="1">
    <source>
        <dbReference type="SAM" id="MobiDB-lite"/>
    </source>
</evidence>
<feature type="compositionally biased region" description="Basic and acidic residues" evidence="1">
    <location>
        <begin position="410"/>
        <end position="471"/>
    </location>
</feature>
<dbReference type="GeneID" id="41972576"/>
<feature type="compositionally biased region" description="Polar residues" evidence="1">
    <location>
        <begin position="82"/>
        <end position="91"/>
    </location>
</feature>
<protein>
    <submittedName>
        <fullName evidence="2">Uncharacterized protein</fullName>
    </submittedName>
</protein>
<feature type="region of interest" description="Disordered" evidence="1">
    <location>
        <begin position="159"/>
        <end position="215"/>
    </location>
</feature>
<feature type="region of interest" description="Disordered" evidence="1">
    <location>
        <begin position="257"/>
        <end position="280"/>
    </location>
</feature>
<feature type="region of interest" description="Disordered" evidence="1">
    <location>
        <begin position="1"/>
        <end position="91"/>
    </location>
</feature>
<accession>A0A507B802</accession>
<dbReference type="InParanoid" id="A0A507B802"/>
<sequence length="471" mass="52267">MSSVPRSSDRNEDEASRKQGKKHKGHSTTDPRSSEASSQYQAISYADGSRDPVSPEAHSFQGHYGLDPYSSARTIPEESYGSPPSYTFSPSGYSTYEVPQWQYDTPQQTGSYYAYGYGSTTYDNPAPSGATYSKKGTTREPSKDYPSSALTAIYPATNQYVTTTQPQSIGQEQTYDPRERKGKGKDASSSGNLSTQNPAVSPAGTPVPYGRHDDQTQLSDQYDRMSLSHAGSHGQREALSQGSQMQGHAFQTINYTVPGSTSTVHQPAHDPGSQQHPTVPFSMPPDIEVSLQYKGGHKWHDTKGMWDTGNTFASLVLRDLILDLGYRSDDIDFSKGSEFKVVGGAAVKTFGVVKLHCSLNSGPMSVEYFQVLDFVIEGYDVIISPPESRKSSSKKSTPVVAASIQPRRNLTKEELKEMKKSFERAERNRDETKERWEKEHKRKKRPDDKKKSEDKKSEGRKKSEDRKSSTK</sequence>
<dbReference type="EMBL" id="SKBQ01000026">
    <property type="protein sequence ID" value="TPX14734.1"/>
    <property type="molecule type" value="Genomic_DNA"/>
</dbReference>
<dbReference type="Proteomes" id="UP000319257">
    <property type="component" value="Unassembled WGS sequence"/>
</dbReference>
<feature type="region of interest" description="Disordered" evidence="1">
    <location>
        <begin position="119"/>
        <end position="147"/>
    </location>
</feature>
<organism evidence="2 3">
    <name type="scientific">Thyridium curvatum</name>
    <dbReference type="NCBI Taxonomy" id="1093900"/>
    <lineage>
        <taxon>Eukaryota</taxon>
        <taxon>Fungi</taxon>
        <taxon>Dikarya</taxon>
        <taxon>Ascomycota</taxon>
        <taxon>Pezizomycotina</taxon>
        <taxon>Sordariomycetes</taxon>
        <taxon>Sordariomycetidae</taxon>
        <taxon>Thyridiales</taxon>
        <taxon>Thyridiaceae</taxon>
        <taxon>Thyridium</taxon>
    </lineage>
</organism>
<feature type="compositionally biased region" description="Basic and acidic residues" evidence="1">
    <location>
        <begin position="7"/>
        <end position="17"/>
    </location>
</feature>
<feature type="region of interest" description="Disordered" evidence="1">
    <location>
        <begin position="386"/>
        <end position="471"/>
    </location>
</feature>
<name>A0A507B802_9PEZI</name>
<keyword evidence="3" id="KW-1185">Reference proteome</keyword>
<feature type="compositionally biased region" description="Polar residues" evidence="1">
    <location>
        <begin position="159"/>
        <end position="174"/>
    </location>
</feature>
<comment type="caution">
    <text evidence="2">The sequence shown here is derived from an EMBL/GenBank/DDBJ whole genome shotgun (WGS) entry which is preliminary data.</text>
</comment>
<dbReference type="AlphaFoldDB" id="A0A507B802"/>